<protein>
    <recommendedName>
        <fullName evidence="4">Scaffolding protein</fullName>
    </recommendedName>
</protein>
<name>A0ABY1Q3N5_9SPHN</name>
<feature type="compositionally biased region" description="Low complexity" evidence="1">
    <location>
        <begin position="84"/>
        <end position="97"/>
    </location>
</feature>
<keyword evidence="3" id="KW-1185">Reference proteome</keyword>
<dbReference type="Proteomes" id="UP001157910">
    <property type="component" value="Unassembled WGS sequence"/>
</dbReference>
<dbReference type="EMBL" id="FXUI01000002">
    <property type="protein sequence ID" value="SMP58368.1"/>
    <property type="molecule type" value="Genomic_DNA"/>
</dbReference>
<organism evidence="2 3">
    <name type="scientific">Novosphingobium panipatense</name>
    <dbReference type="NCBI Taxonomy" id="428991"/>
    <lineage>
        <taxon>Bacteria</taxon>
        <taxon>Pseudomonadati</taxon>
        <taxon>Pseudomonadota</taxon>
        <taxon>Alphaproteobacteria</taxon>
        <taxon>Sphingomonadales</taxon>
        <taxon>Sphingomonadaceae</taxon>
        <taxon>Novosphingobium</taxon>
    </lineage>
</organism>
<feature type="region of interest" description="Disordered" evidence="1">
    <location>
        <begin position="287"/>
        <end position="316"/>
    </location>
</feature>
<feature type="region of interest" description="Disordered" evidence="1">
    <location>
        <begin position="1"/>
        <end position="97"/>
    </location>
</feature>
<comment type="caution">
    <text evidence="2">The sequence shown here is derived from an EMBL/GenBank/DDBJ whole genome shotgun (WGS) entry which is preliminary data.</text>
</comment>
<dbReference type="RefSeq" id="WP_283405431.1">
    <property type="nucleotide sequence ID" value="NZ_FXUI01000002.1"/>
</dbReference>
<evidence type="ECO:0000313" key="3">
    <source>
        <dbReference type="Proteomes" id="UP001157910"/>
    </source>
</evidence>
<evidence type="ECO:0000256" key="1">
    <source>
        <dbReference type="SAM" id="MobiDB-lite"/>
    </source>
</evidence>
<reference evidence="2 3" key="1">
    <citation type="submission" date="2017-05" db="EMBL/GenBank/DDBJ databases">
        <authorList>
            <person name="Varghese N."/>
            <person name="Submissions S."/>
        </authorList>
    </citation>
    <scope>NUCLEOTIDE SEQUENCE [LARGE SCALE GENOMIC DNA]</scope>
    <source>
        <strain evidence="2 3">SM16</strain>
    </source>
</reference>
<proteinExistence type="predicted"/>
<evidence type="ECO:0008006" key="4">
    <source>
        <dbReference type="Google" id="ProtNLM"/>
    </source>
</evidence>
<feature type="compositionally biased region" description="Acidic residues" evidence="1">
    <location>
        <begin position="37"/>
        <end position="83"/>
    </location>
</feature>
<accession>A0ABY1Q3N5</accession>
<feature type="compositionally biased region" description="Basic and acidic residues" evidence="1">
    <location>
        <begin position="300"/>
        <end position="312"/>
    </location>
</feature>
<gene>
    <name evidence="2" type="ORF">SAMN06296065_102458</name>
</gene>
<sequence>MSIPADDITNTGPSDDDAMASLMASMLPPKGAKGNEGDEDEDDQNDDDGQPIDDDDDDDGDDPEDDDSDDGDDDDGEGDDDDNPQAPQAAPVADEAVVSVEVDGQATEFTVAQLKAMAAQGPELSRKSQEAELVGQRAATVLRGSLQLVTEDLEAYNGVDWVLEGQRMDPGEFQWHRENYTRLQGRYQRLVGAAEQFGKEANERQTAQLQEQAVAAVRALQDPTSGIKGFGPEMYKEIVQFAVAAGLPEDDVSQIVNPNVLKIINDARLYRAAQKATGEKVQMAPKKVRRSGGSESIPTKTEKVQKNLERKVKSGQASDSDAMALLMGRWGVKGK</sequence>
<evidence type="ECO:0000313" key="2">
    <source>
        <dbReference type="EMBL" id="SMP58368.1"/>
    </source>
</evidence>